<sequence>MGTLKRLQKLVRNNKDSIHSLDDMKHILSSNISPQDPGFSEAEAEVPISCMKLTKYQDKKILKESTRLKAEFQPRTDLISALLDTTYLSGINNLENNDTCSEMEFQLWSDWKIFSDSQLGPCDFFTTRIEEWGKCTCCSHQSQLTSSVTDVDLPSSWF</sequence>
<protein>
    <submittedName>
        <fullName evidence="1">Uncharacterized protein</fullName>
    </submittedName>
</protein>
<dbReference type="Proteomes" id="UP001474421">
    <property type="component" value="Unassembled WGS sequence"/>
</dbReference>
<dbReference type="AlphaFoldDB" id="A0AAW1BLC6"/>
<name>A0AAW1BLC6_CROAD</name>
<keyword evidence="2" id="KW-1185">Reference proteome</keyword>
<comment type="caution">
    <text evidence="1">The sequence shown here is derived from an EMBL/GenBank/DDBJ whole genome shotgun (WGS) entry which is preliminary data.</text>
</comment>
<reference evidence="1 2" key="1">
    <citation type="journal article" date="2024" name="Proc. Natl. Acad. Sci. U.S.A.">
        <title>The genetic regulatory architecture and epigenomic basis for age-related changes in rattlesnake venom.</title>
        <authorList>
            <person name="Hogan M.P."/>
            <person name="Holding M.L."/>
            <person name="Nystrom G.S."/>
            <person name="Colston T.J."/>
            <person name="Bartlett D.A."/>
            <person name="Mason A.J."/>
            <person name="Ellsworth S.A."/>
            <person name="Rautsaw R.M."/>
            <person name="Lawrence K.C."/>
            <person name="Strickland J.L."/>
            <person name="He B."/>
            <person name="Fraser P."/>
            <person name="Margres M.J."/>
            <person name="Gilbert D.M."/>
            <person name="Gibbs H.L."/>
            <person name="Parkinson C.L."/>
            <person name="Rokyta D.R."/>
        </authorList>
    </citation>
    <scope>NUCLEOTIDE SEQUENCE [LARGE SCALE GENOMIC DNA]</scope>
    <source>
        <strain evidence="1">DRR0105</strain>
    </source>
</reference>
<organism evidence="1 2">
    <name type="scientific">Crotalus adamanteus</name>
    <name type="common">Eastern diamondback rattlesnake</name>
    <dbReference type="NCBI Taxonomy" id="8729"/>
    <lineage>
        <taxon>Eukaryota</taxon>
        <taxon>Metazoa</taxon>
        <taxon>Chordata</taxon>
        <taxon>Craniata</taxon>
        <taxon>Vertebrata</taxon>
        <taxon>Euteleostomi</taxon>
        <taxon>Lepidosauria</taxon>
        <taxon>Squamata</taxon>
        <taxon>Bifurcata</taxon>
        <taxon>Unidentata</taxon>
        <taxon>Episquamata</taxon>
        <taxon>Toxicofera</taxon>
        <taxon>Serpentes</taxon>
        <taxon>Colubroidea</taxon>
        <taxon>Viperidae</taxon>
        <taxon>Crotalinae</taxon>
        <taxon>Crotalus</taxon>
    </lineage>
</organism>
<accession>A0AAW1BLC6</accession>
<dbReference type="EMBL" id="JAOTOJ010000004">
    <property type="protein sequence ID" value="KAK9402192.1"/>
    <property type="molecule type" value="Genomic_DNA"/>
</dbReference>
<gene>
    <name evidence="1" type="ORF">NXF25_010548</name>
</gene>
<evidence type="ECO:0000313" key="1">
    <source>
        <dbReference type="EMBL" id="KAK9402192.1"/>
    </source>
</evidence>
<proteinExistence type="predicted"/>
<evidence type="ECO:0000313" key="2">
    <source>
        <dbReference type="Proteomes" id="UP001474421"/>
    </source>
</evidence>